<dbReference type="InterPro" id="IPR012910">
    <property type="entry name" value="Plug_dom"/>
</dbReference>
<dbReference type="Pfam" id="PF07715">
    <property type="entry name" value="Plug"/>
    <property type="match status" value="1"/>
</dbReference>
<evidence type="ECO:0000256" key="1">
    <source>
        <dbReference type="SAM" id="SignalP"/>
    </source>
</evidence>
<reference evidence="3 4" key="1">
    <citation type="submission" date="2020-11" db="EMBL/GenBank/DDBJ databases">
        <title>Hymenobacter sp.</title>
        <authorList>
            <person name="Kim M.K."/>
        </authorList>
    </citation>
    <scope>NUCLEOTIDE SEQUENCE [LARGE SCALE GENOMIC DNA]</scope>
    <source>
        <strain evidence="3 4">BT594</strain>
    </source>
</reference>
<keyword evidence="3" id="KW-0675">Receptor</keyword>
<feature type="signal peptide" evidence="1">
    <location>
        <begin position="1"/>
        <end position="18"/>
    </location>
</feature>
<dbReference type="SUPFAM" id="SSF56935">
    <property type="entry name" value="Porins"/>
    <property type="match status" value="1"/>
</dbReference>
<gene>
    <name evidence="3" type="ORF">I5L79_05855</name>
</gene>
<accession>A0ABS0KYX5</accession>
<keyword evidence="4" id="KW-1185">Reference proteome</keyword>
<protein>
    <submittedName>
        <fullName evidence="3">TonB-dependent receptor plug domain-containing protein</fullName>
    </submittedName>
</protein>
<dbReference type="Proteomes" id="UP000601099">
    <property type="component" value="Unassembled WGS sequence"/>
</dbReference>
<evidence type="ECO:0000259" key="2">
    <source>
        <dbReference type="Pfam" id="PF07715"/>
    </source>
</evidence>
<name>A0ABS0KYX5_9BACT</name>
<dbReference type="Gene3D" id="2.170.130.10">
    <property type="entry name" value="TonB-dependent receptor, plug domain"/>
    <property type="match status" value="1"/>
</dbReference>
<comment type="caution">
    <text evidence="3">The sequence shown here is derived from an EMBL/GenBank/DDBJ whole genome shotgun (WGS) entry which is preliminary data.</text>
</comment>
<feature type="domain" description="TonB-dependent receptor plug" evidence="2">
    <location>
        <begin position="72"/>
        <end position="183"/>
    </location>
</feature>
<keyword evidence="1" id="KW-0732">Signal</keyword>
<dbReference type="InterPro" id="IPR037066">
    <property type="entry name" value="Plug_dom_sf"/>
</dbReference>
<sequence>MTRFLLLGLLACPTLVLAQQTDALESRQVTVQVPQPDSLQNLGIPQTALDGAFICLDLNPSNAHAHLNSCLPLTTVQPLLSRVAGVQVTPYSGAPGAGAVVRIRGAASLDSHVQPLYVIDDVPVFQHQFRTYDENTIPYSLSLNPDASTNPLLSLATEDIAQVEVLKGAFETGQYGSLGQNGVIRINTYRGKAKQSLRVRYTGYGAVQQARTRYQLLGARELAEIANEANLNNNYAPEYSAADLASLGRGTDWQEELLRPAVQYQHHVSLHGGTGFGTRYYASASYLHQTGIALNSRLNGYNLRLNLDQQLGQRLFLSGSLSYGDTRERRLYPFAFQDALRFRPMLPVYTAEGNYAADYELPNPVQQVRQNYSTPHNQRLLTYAQARYQFNRSLLIEVRGSLERDSLTATDYRSREKDYTLQDGIDYGQRSGSYQQWQLNPALCFSHVMAGVHKVQAAAEATAWQNRISQSFYFYDRNRPTTNFSYSSFTYQRRFYSLQLTAGYTYAERYALQASLRADSSPFAPLNEKRQWLPALQGTWQLHNEAFLQQRATISRLEAWAGWGRTSNRANFSGDHGFTYRTANEPFFQFLDELTTQADAGIRLGLWKNSLELYTSVYRRETAVRTGYFGQQQLAYLRNSGLETTLLGNWKKGKMSGTSTVALAFNQNRYHKPASSNALYYRSSTYSSLWENEPVATFIGYRYQGLDASGNPQFEDVTNGTQGPNAQQVLGSGLPRWLLNTTQQVQYKRFGVEMQLDGMFGYQVLDTNLALLDIPANGFNATTRVRDRWTPVHPDAQVPRAGTVRGYFFNSATTYTLQSGNHLRLSNLQLKAEIWQAQQRSISLFVSGTNLLVISKYRGYDPNVSSMEADAKQSGLDTARYPTARVVALGVQATL</sequence>
<dbReference type="EMBL" id="JADWYK010000002">
    <property type="protein sequence ID" value="MBG8553060.1"/>
    <property type="molecule type" value="Genomic_DNA"/>
</dbReference>
<proteinExistence type="predicted"/>
<dbReference type="RefSeq" id="WP_196954065.1">
    <property type="nucleotide sequence ID" value="NZ_JADWYK010000002.1"/>
</dbReference>
<feature type="chain" id="PRO_5046423661" evidence="1">
    <location>
        <begin position="19"/>
        <end position="895"/>
    </location>
</feature>
<evidence type="ECO:0000313" key="4">
    <source>
        <dbReference type="Proteomes" id="UP000601099"/>
    </source>
</evidence>
<evidence type="ECO:0000313" key="3">
    <source>
        <dbReference type="EMBL" id="MBG8553060.1"/>
    </source>
</evidence>
<organism evidence="3 4">
    <name type="scientific">Hymenobacter guriensis</name>
    <dbReference type="NCBI Taxonomy" id="2793065"/>
    <lineage>
        <taxon>Bacteria</taxon>
        <taxon>Pseudomonadati</taxon>
        <taxon>Bacteroidota</taxon>
        <taxon>Cytophagia</taxon>
        <taxon>Cytophagales</taxon>
        <taxon>Hymenobacteraceae</taxon>
        <taxon>Hymenobacter</taxon>
    </lineage>
</organism>